<keyword evidence="2" id="KW-1133">Transmembrane helix</keyword>
<dbReference type="STRING" id="1713.GCA_000718325_01522"/>
<feature type="compositionally biased region" description="Gly residues" evidence="1">
    <location>
        <begin position="186"/>
        <end position="210"/>
    </location>
</feature>
<evidence type="ECO:0000313" key="4">
    <source>
        <dbReference type="EMBL" id="RXR33231.1"/>
    </source>
</evidence>
<accession>A0A4Q1KSY2</accession>
<keyword evidence="6" id="KW-1185">Reference proteome</keyword>
<dbReference type="RefSeq" id="WP_030151053.1">
    <property type="nucleotide sequence ID" value="NZ_JOFV01000006.1"/>
</dbReference>
<dbReference type="Proteomes" id="UP000289805">
    <property type="component" value="Unassembled WGS sequence"/>
</dbReference>
<evidence type="ECO:0000256" key="1">
    <source>
        <dbReference type="SAM" id="MobiDB-lite"/>
    </source>
</evidence>
<gene>
    <name evidence="3" type="ORF">EQW73_09195</name>
    <name evidence="4" type="ORF">EQW78_12150</name>
</gene>
<evidence type="ECO:0000313" key="6">
    <source>
        <dbReference type="Proteomes" id="UP000290517"/>
    </source>
</evidence>
<feature type="region of interest" description="Disordered" evidence="1">
    <location>
        <begin position="171"/>
        <end position="210"/>
    </location>
</feature>
<protein>
    <submittedName>
        <fullName evidence="4">LPXTG cell wall anchor domain-containing protein</fullName>
    </submittedName>
</protein>
<evidence type="ECO:0000313" key="5">
    <source>
        <dbReference type="Proteomes" id="UP000289805"/>
    </source>
</evidence>
<keyword evidence="2" id="KW-0812">Transmembrane</keyword>
<dbReference type="EMBL" id="SDJR01000005">
    <property type="protein sequence ID" value="RXR25681.1"/>
    <property type="molecule type" value="Genomic_DNA"/>
</dbReference>
<dbReference type="AlphaFoldDB" id="A0A4Q1KSY2"/>
<feature type="transmembrane region" description="Helical" evidence="2">
    <location>
        <begin position="218"/>
        <end position="236"/>
    </location>
</feature>
<dbReference type="Proteomes" id="UP000290517">
    <property type="component" value="Unassembled WGS sequence"/>
</dbReference>
<proteinExistence type="predicted"/>
<name>A0A4Q1KSY2_9CELL</name>
<feature type="compositionally biased region" description="Low complexity" evidence="1">
    <location>
        <begin position="174"/>
        <end position="185"/>
    </location>
</feature>
<reference evidence="5 6" key="1">
    <citation type="submission" date="2019-01" db="EMBL/GenBank/DDBJ databases">
        <title>Oerskovia turbata Genome sequencing and assembly.</title>
        <authorList>
            <person name="Dou T."/>
        </authorList>
    </citation>
    <scope>NUCLEOTIDE SEQUENCE [LARGE SCALE GENOMIC DNA]</scope>
    <source>
        <strain evidence="4 5">JCM12123</strain>
        <strain evidence="3 6">JCM3160</strain>
    </source>
</reference>
<keyword evidence="2" id="KW-0472">Membrane</keyword>
<dbReference type="NCBIfam" id="TIGR01167">
    <property type="entry name" value="LPXTG_anchor"/>
    <property type="match status" value="1"/>
</dbReference>
<organism evidence="4 5">
    <name type="scientific">Oerskovia turbata</name>
    <dbReference type="NCBI Taxonomy" id="1713"/>
    <lineage>
        <taxon>Bacteria</taxon>
        <taxon>Bacillati</taxon>
        <taxon>Actinomycetota</taxon>
        <taxon>Actinomycetes</taxon>
        <taxon>Micrococcales</taxon>
        <taxon>Cellulomonadaceae</taxon>
        <taxon>Oerskovia</taxon>
    </lineage>
</organism>
<comment type="caution">
    <text evidence="4">The sequence shown here is derived from an EMBL/GenBank/DDBJ whole genome shotgun (WGS) entry which is preliminary data.</text>
</comment>
<dbReference type="EMBL" id="SDJQ01000015">
    <property type="protein sequence ID" value="RXR33231.1"/>
    <property type="molecule type" value="Genomic_DNA"/>
</dbReference>
<evidence type="ECO:0000313" key="3">
    <source>
        <dbReference type="EMBL" id="RXR25681.1"/>
    </source>
</evidence>
<sequence length="245" mass="23962">MTSTPRTARAVVGVTTLCTLGGAWLLGGAGAAVAVESPARASAGEVSPLPRSFSFDGMSPGQTRSTIVDLASTHATDGSVVEVRVTTSGELAPSISTVVEACHATWVGDDCPTGAVVVVDGWRGGQAGAARQDVVLPAGTTTVLKVSVTLDEGVPAGATGSIRYDLALRGEQEGTPGTGTDPSGPDGSGGADGSGTNGSGAAGDGSGGGPLALTGADVWTLAALSGALLGIGAALVRRRRREERP</sequence>
<evidence type="ECO:0000256" key="2">
    <source>
        <dbReference type="SAM" id="Phobius"/>
    </source>
</evidence>